<keyword evidence="5 7" id="KW-1133">Transmembrane helix</keyword>
<organism evidence="9 10">
    <name type="scientific">Ceyx cyanopectus</name>
    <name type="common">Indigo-banded kingfisher</name>
    <dbReference type="NCBI Taxonomy" id="390723"/>
    <lineage>
        <taxon>Eukaryota</taxon>
        <taxon>Metazoa</taxon>
        <taxon>Chordata</taxon>
        <taxon>Craniata</taxon>
        <taxon>Vertebrata</taxon>
        <taxon>Euteleostomi</taxon>
        <taxon>Archelosauria</taxon>
        <taxon>Archosauria</taxon>
        <taxon>Dinosauria</taxon>
        <taxon>Saurischia</taxon>
        <taxon>Theropoda</taxon>
        <taxon>Coelurosauria</taxon>
        <taxon>Aves</taxon>
        <taxon>Neognathae</taxon>
        <taxon>Neoaves</taxon>
        <taxon>Telluraves</taxon>
        <taxon>Coraciimorphae</taxon>
        <taxon>Coraciiformes</taxon>
        <taxon>Alcedinidae</taxon>
        <taxon>Ceyx</taxon>
    </lineage>
</organism>
<feature type="transmembrane region" description="Helical" evidence="7">
    <location>
        <begin position="177"/>
        <end position="200"/>
    </location>
</feature>
<evidence type="ECO:0000256" key="2">
    <source>
        <dbReference type="ARBA" id="ARBA00008335"/>
    </source>
</evidence>
<dbReference type="SUPFAM" id="SSF103473">
    <property type="entry name" value="MFS general substrate transporter"/>
    <property type="match status" value="1"/>
</dbReference>
<dbReference type="AlphaFoldDB" id="A0A7L4NBZ4"/>
<keyword evidence="3" id="KW-0813">Transport</keyword>
<keyword evidence="6 7" id="KW-0472">Membrane</keyword>
<feature type="transmembrane region" description="Helical" evidence="7">
    <location>
        <begin position="206"/>
        <end position="229"/>
    </location>
</feature>
<sequence length="348" mass="38411">MALQEREISSSSSSAKQEQNCNRVITIVFLALFIDLLGFSLILPLFPSILDYYSQTEDGFYLSLQRGVDWFAEMVGMPPERKYNSVLFGGLIGSIFSILQFFSSPLTGAASDCWGRRPVILLTVMGLIASYALWAASSTFGVFLLSRIVGGISKGNVSLSTAIIADLHSPKARSRGMAMIGVAFSLGFTLGPMLGAFLALEKREAFYLHSALLALTFAGADWIFIFFLLPETLPREQRVPSLTSGFQAAGDLLSPWALFQFSALTRGKESPSEENLQNLKVLGLAYFLYLFLFSGLEYTLSFLTHQRFQFSSMQQGKMFFFIGITMAVIQGGFARRIKPGNEITTVKK</sequence>
<keyword evidence="4 7" id="KW-0812">Transmembrane</keyword>
<dbReference type="Proteomes" id="UP000586704">
    <property type="component" value="Unassembled WGS sequence"/>
</dbReference>
<evidence type="ECO:0000256" key="7">
    <source>
        <dbReference type="SAM" id="Phobius"/>
    </source>
</evidence>
<feature type="non-terminal residue" evidence="9">
    <location>
        <position position="348"/>
    </location>
</feature>
<dbReference type="GO" id="GO:0031526">
    <property type="term" value="C:brush border membrane"/>
    <property type="evidence" value="ECO:0007669"/>
    <property type="project" value="TreeGrafter"/>
</dbReference>
<dbReference type="PROSITE" id="PS00216">
    <property type="entry name" value="SUGAR_TRANSPORT_1"/>
    <property type="match status" value="1"/>
</dbReference>
<evidence type="ECO:0000256" key="1">
    <source>
        <dbReference type="ARBA" id="ARBA00004141"/>
    </source>
</evidence>
<dbReference type="OrthoDB" id="196650at2759"/>
<protein>
    <submittedName>
        <fullName evidence="9">MFS10 protein</fullName>
    </submittedName>
</protein>
<dbReference type="Gene3D" id="1.20.1250.20">
    <property type="entry name" value="MFS general substrate transporter like domains"/>
    <property type="match status" value="1"/>
</dbReference>
<proteinExistence type="inferred from homology"/>
<evidence type="ECO:0000256" key="5">
    <source>
        <dbReference type="ARBA" id="ARBA00022989"/>
    </source>
</evidence>
<feature type="transmembrane region" description="Helical" evidence="7">
    <location>
        <begin position="316"/>
        <end position="334"/>
    </location>
</feature>
<name>A0A7L4NBZ4_9AVES</name>
<evidence type="ECO:0000256" key="3">
    <source>
        <dbReference type="ARBA" id="ARBA00022448"/>
    </source>
</evidence>
<dbReference type="PANTHER" id="PTHR23504">
    <property type="entry name" value="MAJOR FACILITATOR SUPERFAMILY DOMAIN-CONTAINING PROTEIN 10"/>
    <property type="match status" value="1"/>
</dbReference>
<feature type="transmembrane region" description="Helical" evidence="7">
    <location>
        <begin position="284"/>
        <end position="304"/>
    </location>
</feature>
<gene>
    <name evidence="9" type="primary">Mfsd10</name>
    <name evidence="9" type="ORF">CEYCYA_R00598</name>
</gene>
<evidence type="ECO:0000313" key="10">
    <source>
        <dbReference type="Proteomes" id="UP000586704"/>
    </source>
</evidence>
<dbReference type="PANTHER" id="PTHR23504:SF31">
    <property type="entry name" value="MAJOR FACILITATOR SUPERFAMILY DOMAIN-CONTAINING PROTEIN 10"/>
    <property type="match status" value="1"/>
</dbReference>
<reference evidence="9 10" key="1">
    <citation type="submission" date="2020-02" db="EMBL/GenBank/DDBJ databases">
        <title>Bird 10,000 Genomes (B10K) Project - Family phase.</title>
        <authorList>
            <person name="Zhang G."/>
        </authorList>
    </citation>
    <scope>NUCLEOTIDE SEQUENCE [LARGE SCALE GENOMIC DNA]</scope>
    <source>
        <strain evidence="9">B10K-DU-013-51</strain>
        <tissue evidence="9">Mixed tissue sample</tissue>
    </source>
</reference>
<feature type="transmembrane region" description="Helical" evidence="7">
    <location>
        <begin position="86"/>
        <end position="107"/>
    </location>
</feature>
<evidence type="ECO:0000259" key="8">
    <source>
        <dbReference type="PROSITE" id="PS50850"/>
    </source>
</evidence>
<dbReference type="InterPro" id="IPR011701">
    <property type="entry name" value="MFS"/>
</dbReference>
<accession>A0A7L4NBZ4</accession>
<dbReference type="EMBL" id="VYZU01048395">
    <property type="protein sequence ID" value="NXY86595.1"/>
    <property type="molecule type" value="Genomic_DNA"/>
</dbReference>
<feature type="domain" description="Major facilitator superfamily (MFS) profile" evidence="8">
    <location>
        <begin position="24"/>
        <end position="348"/>
    </location>
</feature>
<evidence type="ECO:0000313" key="9">
    <source>
        <dbReference type="EMBL" id="NXY86595.1"/>
    </source>
</evidence>
<feature type="transmembrane region" description="Helical" evidence="7">
    <location>
        <begin position="21"/>
        <end position="46"/>
    </location>
</feature>
<feature type="transmembrane region" description="Helical" evidence="7">
    <location>
        <begin position="119"/>
        <end position="136"/>
    </location>
</feature>
<evidence type="ECO:0000256" key="6">
    <source>
        <dbReference type="ARBA" id="ARBA00023136"/>
    </source>
</evidence>
<dbReference type="InterPro" id="IPR005829">
    <property type="entry name" value="Sugar_transporter_CS"/>
</dbReference>
<comment type="similarity">
    <text evidence="2">Belongs to the major facilitator superfamily.</text>
</comment>
<dbReference type="GO" id="GO:0022857">
    <property type="term" value="F:transmembrane transporter activity"/>
    <property type="evidence" value="ECO:0007669"/>
    <property type="project" value="InterPro"/>
</dbReference>
<dbReference type="Pfam" id="PF07690">
    <property type="entry name" value="MFS_1"/>
    <property type="match status" value="1"/>
</dbReference>
<dbReference type="PROSITE" id="PS50850">
    <property type="entry name" value="MFS"/>
    <property type="match status" value="1"/>
</dbReference>
<evidence type="ECO:0000256" key="4">
    <source>
        <dbReference type="ARBA" id="ARBA00022692"/>
    </source>
</evidence>
<comment type="subcellular location">
    <subcellularLocation>
        <location evidence="1">Membrane</location>
        <topology evidence="1">Multi-pass membrane protein</topology>
    </subcellularLocation>
</comment>
<feature type="non-terminal residue" evidence="9">
    <location>
        <position position="1"/>
    </location>
</feature>
<dbReference type="InterPro" id="IPR036259">
    <property type="entry name" value="MFS_trans_sf"/>
</dbReference>
<dbReference type="InterPro" id="IPR020846">
    <property type="entry name" value="MFS_dom"/>
</dbReference>
<keyword evidence="10" id="KW-1185">Reference proteome</keyword>
<comment type="caution">
    <text evidence="9">The sequence shown here is derived from an EMBL/GenBank/DDBJ whole genome shotgun (WGS) entry which is preliminary data.</text>
</comment>